<dbReference type="GO" id="GO:0006888">
    <property type="term" value="P:endoplasmic reticulum to Golgi vesicle-mediated transport"/>
    <property type="evidence" value="ECO:0007669"/>
    <property type="project" value="UniProtKB-UniRule"/>
</dbReference>
<dbReference type="EMBL" id="JBANMG010000008">
    <property type="protein sequence ID" value="KAK6950437.1"/>
    <property type="molecule type" value="Genomic_DNA"/>
</dbReference>
<dbReference type="GO" id="GO:0005789">
    <property type="term" value="C:endoplasmic reticulum membrane"/>
    <property type="evidence" value="ECO:0007669"/>
    <property type="project" value="UniProtKB-SubCell"/>
</dbReference>
<comment type="function">
    <text evidence="10">Guanine nucleotide-exchange factor (GEF) required for the formation or budding of transport vesicles from the ER.</text>
</comment>
<evidence type="ECO:0000256" key="4">
    <source>
        <dbReference type="ARBA" id="ARBA00022737"/>
    </source>
</evidence>
<evidence type="ECO:0000256" key="3">
    <source>
        <dbReference type="ARBA" id="ARBA00022692"/>
    </source>
</evidence>
<dbReference type="InterPro" id="IPR015943">
    <property type="entry name" value="WD40/YVTN_repeat-like_dom_sf"/>
</dbReference>
<dbReference type="InterPro" id="IPR036322">
    <property type="entry name" value="WD40_repeat_dom_sf"/>
</dbReference>
<keyword evidence="7 10" id="KW-0653">Protein transport</keyword>
<keyword evidence="2 10" id="KW-0853">WD repeat</keyword>
<dbReference type="AlphaFoldDB" id="A0AAX6MDH8"/>
<gene>
    <name evidence="11" type="ORF">Daesc_008765</name>
</gene>
<evidence type="ECO:0000256" key="5">
    <source>
        <dbReference type="ARBA" id="ARBA00022824"/>
    </source>
</evidence>
<evidence type="ECO:0000313" key="11">
    <source>
        <dbReference type="EMBL" id="KAK6950437.1"/>
    </source>
</evidence>
<organism evidence="11 12">
    <name type="scientific">Daldinia eschscholtzii</name>
    <dbReference type="NCBI Taxonomy" id="292717"/>
    <lineage>
        <taxon>Eukaryota</taxon>
        <taxon>Fungi</taxon>
        <taxon>Dikarya</taxon>
        <taxon>Ascomycota</taxon>
        <taxon>Pezizomycotina</taxon>
        <taxon>Sordariomycetes</taxon>
        <taxon>Xylariomycetidae</taxon>
        <taxon>Xylariales</taxon>
        <taxon>Hypoxylaceae</taxon>
        <taxon>Daldinia</taxon>
    </lineage>
</organism>
<evidence type="ECO:0000256" key="1">
    <source>
        <dbReference type="ARBA" id="ARBA00022448"/>
    </source>
</evidence>
<keyword evidence="9" id="KW-0472">Membrane</keyword>
<dbReference type="InterPro" id="IPR045260">
    <property type="entry name" value="Sec12-like"/>
</dbReference>
<evidence type="ECO:0000256" key="8">
    <source>
        <dbReference type="ARBA" id="ARBA00022989"/>
    </source>
</evidence>
<accession>A0AAX6MDH8</accession>
<keyword evidence="6" id="KW-0931">ER-Golgi transport</keyword>
<keyword evidence="12" id="KW-1185">Reference proteome</keyword>
<dbReference type="PANTHER" id="PTHR23284">
    <property type="entry name" value="PROLACTIN REGULATORY ELEMENT BINDING PROTEIN"/>
    <property type="match status" value="1"/>
</dbReference>
<keyword evidence="1 10" id="KW-0813">Transport</keyword>
<dbReference type="GO" id="GO:0005085">
    <property type="term" value="F:guanyl-nucleotide exchange factor activity"/>
    <property type="evidence" value="ECO:0007669"/>
    <property type="project" value="InterPro"/>
</dbReference>
<dbReference type="Gene3D" id="2.130.10.10">
    <property type="entry name" value="YVTN repeat-like/Quinoprotein amine dehydrogenase"/>
    <property type="match status" value="1"/>
</dbReference>
<sequence>MAKRIIPTAKITLTYPLYSCDFDPTDPNQLVVAGGGGPGRNGVGNKITVLDTSNPEELSEVTELELSKTEDNVTTIAIGPRRDRSLTVFAGVNSSPEEIKKGKNDHFRIFSIDQPAKSAKTSGVRVSISEVARHALFVHKDTSAYQRLLRLSHPYEKLPQLGAAATGLSNQPEIALFDVPCEGGGRWKPRGRLDIPKEAMDLDVVQTGPDTYQLAYCDDHQIFTVEVSKEEISEPKCVYAITPDEGATAKASFKSLRYLTPGFLITVVNQPSSQGVALHGYRLPAKEQDNARLAIRARLPKGVSKATGLAVRNLSPTSSPTDKTGETQFVVAVAGNDASISLFTLEHKSVARVELLTDLAPFQVLKGVHPSNITGLTFSPFSPPKSSSKGNTELTVKLASVGVGFTTVVHSIPLKKYVDKSVVKRKGGPPSPSRYVVALKSKGESSVTPITLLTIVVLLLALIGQVFLEAKDIGNPILGVKPYLPASWTQPLRKVPATKEKSIKDLLSDANAHHTQPLVIRHDETGEADPQGLPPLHVGIHDEEVHGPAKSWESLSPHEQNLWKERLKKTGHWIEDMGESIFKGVLFGEIGGAIGNIVGEAL</sequence>
<keyword evidence="4 10" id="KW-0677">Repeat</keyword>
<evidence type="ECO:0000256" key="6">
    <source>
        <dbReference type="ARBA" id="ARBA00022892"/>
    </source>
</evidence>
<evidence type="ECO:0000256" key="10">
    <source>
        <dbReference type="RuleBase" id="RU369019"/>
    </source>
</evidence>
<keyword evidence="8" id="KW-1133">Transmembrane helix</keyword>
<protein>
    <recommendedName>
        <fullName evidence="10">Guanine nucleotide-exchange factor SEC12</fullName>
    </recommendedName>
</protein>
<keyword evidence="3" id="KW-0812">Transmembrane</keyword>
<evidence type="ECO:0000256" key="2">
    <source>
        <dbReference type="ARBA" id="ARBA00022574"/>
    </source>
</evidence>
<comment type="caution">
    <text evidence="11">The sequence shown here is derived from an EMBL/GenBank/DDBJ whole genome shotgun (WGS) entry which is preliminary data.</text>
</comment>
<comment type="similarity">
    <text evidence="10">Belongs to the WD repeat SEC12 family.</text>
</comment>
<evidence type="ECO:0000256" key="7">
    <source>
        <dbReference type="ARBA" id="ARBA00022927"/>
    </source>
</evidence>
<dbReference type="Proteomes" id="UP001369815">
    <property type="component" value="Unassembled WGS sequence"/>
</dbReference>
<name>A0AAX6MDH8_9PEZI</name>
<dbReference type="GO" id="GO:0015031">
    <property type="term" value="P:protein transport"/>
    <property type="evidence" value="ECO:0007669"/>
    <property type="project" value="UniProtKB-KW"/>
</dbReference>
<keyword evidence="5 10" id="KW-0256">Endoplasmic reticulum</keyword>
<proteinExistence type="inferred from homology"/>
<evidence type="ECO:0000313" key="12">
    <source>
        <dbReference type="Proteomes" id="UP001369815"/>
    </source>
</evidence>
<reference evidence="11 12" key="1">
    <citation type="journal article" date="2024" name="Front Chem Biol">
        <title>Unveiling the potential of Daldinia eschscholtzii MFLUCC 19-0629 through bioactivity and bioinformatics studies for enhanced sustainable agriculture production.</title>
        <authorList>
            <person name="Brooks S."/>
            <person name="Weaver J.A."/>
            <person name="Klomchit A."/>
            <person name="Alharthi S.A."/>
            <person name="Onlamun T."/>
            <person name="Nurani R."/>
            <person name="Vong T.K."/>
            <person name="Alberti F."/>
            <person name="Greco C."/>
        </authorList>
    </citation>
    <scope>NUCLEOTIDE SEQUENCE [LARGE SCALE GENOMIC DNA]</scope>
    <source>
        <strain evidence="11">MFLUCC 19-0629</strain>
    </source>
</reference>
<comment type="subcellular location">
    <subcellularLocation>
        <location evidence="10">Endoplasmic reticulum membrane</location>
        <topology evidence="10">Single-pass type II membrane protein</topology>
    </subcellularLocation>
    <subcellularLocation>
        <location evidence="10">Golgi apparatus membrane</location>
        <topology evidence="10">Single-pass type II membrane protein</topology>
    </subcellularLocation>
</comment>
<dbReference type="PANTHER" id="PTHR23284:SF0">
    <property type="entry name" value="PROLACTIN REGULATORY ELEMENT-BINDING PROTEIN"/>
    <property type="match status" value="1"/>
</dbReference>
<dbReference type="GO" id="GO:0000139">
    <property type="term" value="C:Golgi membrane"/>
    <property type="evidence" value="ECO:0007669"/>
    <property type="project" value="UniProtKB-SubCell"/>
</dbReference>
<dbReference type="GO" id="GO:0003400">
    <property type="term" value="P:regulation of COPII vesicle coating"/>
    <property type="evidence" value="ECO:0007669"/>
    <property type="project" value="UniProtKB-UniRule"/>
</dbReference>
<evidence type="ECO:0000256" key="9">
    <source>
        <dbReference type="ARBA" id="ARBA00023136"/>
    </source>
</evidence>
<dbReference type="SUPFAM" id="SSF50978">
    <property type="entry name" value="WD40 repeat-like"/>
    <property type="match status" value="1"/>
</dbReference>